<evidence type="ECO:0000256" key="3">
    <source>
        <dbReference type="ARBA" id="ARBA00023004"/>
    </source>
</evidence>
<evidence type="ECO:0000256" key="4">
    <source>
        <dbReference type="PROSITE-ProRule" id="PRU00433"/>
    </source>
</evidence>
<dbReference type="GO" id="GO:0020037">
    <property type="term" value="F:heme binding"/>
    <property type="evidence" value="ECO:0007669"/>
    <property type="project" value="InterPro"/>
</dbReference>
<name>A0A3N1XS88_9GAMM</name>
<evidence type="ECO:0000313" key="8">
    <source>
        <dbReference type="Proteomes" id="UP000276634"/>
    </source>
</evidence>
<feature type="signal peptide" evidence="5">
    <location>
        <begin position="1"/>
        <end position="19"/>
    </location>
</feature>
<dbReference type="SUPFAM" id="SSF46626">
    <property type="entry name" value="Cytochrome c"/>
    <property type="match status" value="1"/>
</dbReference>
<dbReference type="GO" id="GO:0046872">
    <property type="term" value="F:metal ion binding"/>
    <property type="evidence" value="ECO:0007669"/>
    <property type="project" value="UniProtKB-KW"/>
</dbReference>
<dbReference type="InterPro" id="IPR036909">
    <property type="entry name" value="Cyt_c-like_dom_sf"/>
</dbReference>
<keyword evidence="3 4" id="KW-0408">Iron</keyword>
<feature type="chain" id="PRO_5018230266" evidence="5">
    <location>
        <begin position="20"/>
        <end position="110"/>
    </location>
</feature>
<dbReference type="EMBL" id="RJVI01000003">
    <property type="protein sequence ID" value="ROR29519.1"/>
    <property type="molecule type" value="Genomic_DNA"/>
</dbReference>
<sequence>MRRTPLALAAILAALPAVAAGPGGARQQALLRLLRQDCGSCHGMTLRGGLGSPLTPEALAGKPDDLLVTTILDGRPGTAMPPWRSEITPEEARWLVARLRRGLAPREGLR</sequence>
<keyword evidence="2 4" id="KW-0479">Metal-binding</keyword>
<evidence type="ECO:0000256" key="5">
    <source>
        <dbReference type="SAM" id="SignalP"/>
    </source>
</evidence>
<dbReference type="GO" id="GO:0009055">
    <property type="term" value="F:electron transfer activity"/>
    <property type="evidence" value="ECO:0007669"/>
    <property type="project" value="InterPro"/>
</dbReference>
<evidence type="ECO:0000256" key="2">
    <source>
        <dbReference type="ARBA" id="ARBA00022723"/>
    </source>
</evidence>
<reference evidence="7 8" key="1">
    <citation type="submission" date="2018-11" db="EMBL/GenBank/DDBJ databases">
        <title>Genomic Encyclopedia of Type Strains, Phase IV (KMG-IV): sequencing the most valuable type-strain genomes for metagenomic binning, comparative biology and taxonomic classification.</title>
        <authorList>
            <person name="Goeker M."/>
        </authorList>
    </citation>
    <scope>NUCLEOTIDE SEQUENCE [LARGE SCALE GENOMIC DNA]</scope>
    <source>
        <strain evidence="7 8">DSM 100275</strain>
    </source>
</reference>
<gene>
    <name evidence="7" type="ORF">EDC57_2189</name>
</gene>
<protein>
    <submittedName>
        <fullName evidence="7">Cytochrome c55X</fullName>
    </submittedName>
</protein>
<dbReference type="Gene3D" id="1.10.760.10">
    <property type="entry name" value="Cytochrome c-like domain"/>
    <property type="match status" value="1"/>
</dbReference>
<evidence type="ECO:0000313" key="7">
    <source>
        <dbReference type="EMBL" id="ROR29519.1"/>
    </source>
</evidence>
<dbReference type="RefSeq" id="WP_123401938.1">
    <property type="nucleotide sequence ID" value="NZ_RJVI01000003.1"/>
</dbReference>
<dbReference type="InterPro" id="IPR009056">
    <property type="entry name" value="Cyt_c-like_dom"/>
</dbReference>
<evidence type="ECO:0000259" key="6">
    <source>
        <dbReference type="PROSITE" id="PS51007"/>
    </source>
</evidence>
<keyword evidence="8" id="KW-1185">Reference proteome</keyword>
<feature type="domain" description="Cytochrome c" evidence="6">
    <location>
        <begin position="16"/>
        <end position="103"/>
    </location>
</feature>
<dbReference type="PROSITE" id="PS51007">
    <property type="entry name" value="CYTC"/>
    <property type="match status" value="1"/>
</dbReference>
<keyword evidence="5" id="KW-0732">Signal</keyword>
<organism evidence="7 8">
    <name type="scientific">Inmirania thermothiophila</name>
    <dbReference type="NCBI Taxonomy" id="1750597"/>
    <lineage>
        <taxon>Bacteria</taxon>
        <taxon>Pseudomonadati</taxon>
        <taxon>Pseudomonadota</taxon>
        <taxon>Gammaproteobacteria</taxon>
        <taxon>Chromatiales</taxon>
        <taxon>Ectothiorhodospiraceae</taxon>
        <taxon>Inmirania</taxon>
    </lineage>
</organism>
<dbReference type="Proteomes" id="UP000276634">
    <property type="component" value="Unassembled WGS sequence"/>
</dbReference>
<proteinExistence type="predicted"/>
<accession>A0A3N1XS88</accession>
<dbReference type="OrthoDB" id="8689082at2"/>
<comment type="caution">
    <text evidence="7">The sequence shown here is derived from an EMBL/GenBank/DDBJ whole genome shotgun (WGS) entry which is preliminary data.</text>
</comment>
<evidence type="ECO:0000256" key="1">
    <source>
        <dbReference type="ARBA" id="ARBA00022617"/>
    </source>
</evidence>
<dbReference type="AlphaFoldDB" id="A0A3N1XS88"/>
<keyword evidence="1 4" id="KW-0349">Heme</keyword>
<dbReference type="Pfam" id="PF13442">
    <property type="entry name" value="Cytochrome_CBB3"/>
    <property type="match status" value="1"/>
</dbReference>